<feature type="compositionally biased region" description="Low complexity" evidence="1">
    <location>
        <begin position="265"/>
        <end position="290"/>
    </location>
</feature>
<dbReference type="Proteomes" id="UP001516061">
    <property type="component" value="Unassembled WGS sequence"/>
</dbReference>
<name>A0ABX2G3A5_9BURK</name>
<evidence type="ECO:0000256" key="1">
    <source>
        <dbReference type="SAM" id="MobiDB-lite"/>
    </source>
</evidence>
<comment type="caution">
    <text evidence="2">The sequence shown here is derived from an EMBL/GenBank/DDBJ whole genome shotgun (WGS) entry which is preliminary data.</text>
</comment>
<reference evidence="2 3" key="1">
    <citation type="submission" date="2020-05" db="EMBL/GenBank/DDBJ databases">
        <title>Genomic Encyclopedia of Type Strains, Phase IV (KMG-V): Genome sequencing to study the core and pangenomes of soil and plant-associated prokaryotes.</title>
        <authorList>
            <person name="Whitman W."/>
        </authorList>
    </citation>
    <scope>NUCLEOTIDE SEQUENCE [LARGE SCALE GENOMIC DNA]</scope>
    <source>
        <strain evidence="2 3">C29</strain>
    </source>
</reference>
<feature type="region of interest" description="Disordered" evidence="1">
    <location>
        <begin position="258"/>
        <end position="337"/>
    </location>
</feature>
<gene>
    <name evidence="2" type="ORF">HNQ01_001492</name>
</gene>
<dbReference type="RefSeq" id="WP_173804730.1">
    <property type="nucleotide sequence ID" value="NZ_JABSNM010000005.1"/>
</dbReference>
<proteinExistence type="predicted"/>
<feature type="compositionally biased region" description="Basic and acidic residues" evidence="1">
    <location>
        <begin position="324"/>
        <end position="337"/>
    </location>
</feature>
<evidence type="ECO:0000313" key="2">
    <source>
        <dbReference type="EMBL" id="NRT55762.1"/>
    </source>
</evidence>
<protein>
    <submittedName>
        <fullName evidence="2">Uncharacterized protein</fullName>
    </submittedName>
</protein>
<feature type="region of interest" description="Disordered" evidence="1">
    <location>
        <begin position="166"/>
        <end position="194"/>
    </location>
</feature>
<dbReference type="EMBL" id="JABSNM010000005">
    <property type="protein sequence ID" value="NRT55762.1"/>
    <property type="molecule type" value="Genomic_DNA"/>
</dbReference>
<evidence type="ECO:0000313" key="3">
    <source>
        <dbReference type="Proteomes" id="UP001516061"/>
    </source>
</evidence>
<sequence length="561" mass="57970">MKVALLSLPPRTQAVLDFFFSSSGRSSFAPSGEDIADVAIFDFDTLESRQHWEAFRARSGRPGIALSTQPQQLEGALWVQKPVTPAALLAAAADLRAGRTGGAAADPAPTAAPAPAPQWQEVTPAPVAAPEPMPEPVPEPVAVPAPAPAPVPEVAAAPVPPAVPAPPEAPVRPASSEPAARPGGLGGLLRRIFGGRSPAPAPAPVVPAPTPAPAVRPAAVPAAAPVAVAPAASVPEAPAVPVAAPAAEPVLESVAPAAPAPAPAAAPSQPARRPAAAAPVAKAPAAKAPAPAAPAPAPAPVARKEPEKPAVGAPAFDASGQRRVRAEEQADEARYCGERGDLDAATLGSDASLRYDPAQHLVGVLKDAFQVSGKWQVPAHLESPAGRITVDGTTNLIYCEFSAEQFAALARAPIDKRPKTRAFSRQEFADLQETLTRTALVRRLDQVLWQTALETSAGRLPAGVDPAATVYLKSWPNLTRLHRTPHALRIAALWATRGASLLETAQTLKIAQRHVFAFYNAALALDLITEDGGQIRRLQRGGGKSKGNRGLLTRLFGWLNK</sequence>
<organism evidence="2 3">
    <name type="scientific">Sphaerotilus uruguayifluvii</name>
    <dbReference type="NCBI Taxonomy" id="2735897"/>
    <lineage>
        <taxon>Bacteria</taxon>
        <taxon>Pseudomonadati</taxon>
        <taxon>Pseudomonadota</taxon>
        <taxon>Betaproteobacteria</taxon>
        <taxon>Burkholderiales</taxon>
        <taxon>Sphaerotilaceae</taxon>
        <taxon>Sphaerotilus</taxon>
    </lineage>
</organism>
<feature type="compositionally biased region" description="Low complexity" evidence="1">
    <location>
        <begin position="171"/>
        <end position="194"/>
    </location>
</feature>
<accession>A0ABX2G3A5</accession>
<keyword evidence="3" id="KW-1185">Reference proteome</keyword>